<feature type="region of interest" description="Disordered" evidence="1">
    <location>
        <begin position="27"/>
        <end position="68"/>
    </location>
</feature>
<reference evidence="2 3" key="1">
    <citation type="submission" date="2024-06" db="EMBL/GenBank/DDBJ databases">
        <title>Complete genome of Phlyctema vagabunda strain 19-DSS-EL-015.</title>
        <authorList>
            <person name="Fiorenzani C."/>
        </authorList>
    </citation>
    <scope>NUCLEOTIDE SEQUENCE [LARGE SCALE GENOMIC DNA]</scope>
    <source>
        <strain evidence="2 3">19-DSS-EL-015</strain>
    </source>
</reference>
<feature type="compositionally biased region" description="Polar residues" evidence="1">
    <location>
        <begin position="45"/>
        <end position="55"/>
    </location>
</feature>
<evidence type="ECO:0008006" key="4">
    <source>
        <dbReference type="Google" id="ProtNLM"/>
    </source>
</evidence>
<dbReference type="PANTHER" id="PTHR34706">
    <property type="entry name" value="SLR1338 PROTEIN"/>
    <property type="match status" value="1"/>
</dbReference>
<feature type="region of interest" description="Disordered" evidence="1">
    <location>
        <begin position="170"/>
        <end position="203"/>
    </location>
</feature>
<gene>
    <name evidence="2" type="ORF">PVAG01_04410</name>
</gene>
<protein>
    <recommendedName>
        <fullName evidence="4">VWFA domain-containing protein</fullName>
    </recommendedName>
</protein>
<dbReference type="Proteomes" id="UP001629113">
    <property type="component" value="Unassembled WGS sequence"/>
</dbReference>
<evidence type="ECO:0000313" key="2">
    <source>
        <dbReference type="EMBL" id="KAL3425129.1"/>
    </source>
</evidence>
<name>A0ABR4PP62_9HELO</name>
<feature type="compositionally biased region" description="Low complexity" evidence="1">
    <location>
        <begin position="186"/>
        <end position="196"/>
    </location>
</feature>
<evidence type="ECO:0000313" key="3">
    <source>
        <dbReference type="Proteomes" id="UP001629113"/>
    </source>
</evidence>
<dbReference type="InterPro" id="IPR036465">
    <property type="entry name" value="vWFA_dom_sf"/>
</dbReference>
<dbReference type="SUPFAM" id="SSF53300">
    <property type="entry name" value="vWA-like"/>
    <property type="match status" value="1"/>
</dbReference>
<dbReference type="EMBL" id="JBFCZG010000003">
    <property type="protein sequence ID" value="KAL3425129.1"/>
    <property type="molecule type" value="Genomic_DNA"/>
</dbReference>
<organism evidence="2 3">
    <name type="scientific">Phlyctema vagabunda</name>
    <dbReference type="NCBI Taxonomy" id="108571"/>
    <lineage>
        <taxon>Eukaryota</taxon>
        <taxon>Fungi</taxon>
        <taxon>Dikarya</taxon>
        <taxon>Ascomycota</taxon>
        <taxon>Pezizomycotina</taxon>
        <taxon>Leotiomycetes</taxon>
        <taxon>Helotiales</taxon>
        <taxon>Dermateaceae</taxon>
        <taxon>Phlyctema</taxon>
    </lineage>
</organism>
<evidence type="ECO:0000256" key="1">
    <source>
        <dbReference type="SAM" id="MobiDB-lite"/>
    </source>
</evidence>
<comment type="caution">
    <text evidence="2">The sequence shown here is derived from an EMBL/GenBank/DDBJ whole genome shotgun (WGS) entry which is preliminary data.</text>
</comment>
<sequence length="518" mass="58167">MLDLSDRRPTAEILWREQLEIINSAEESHKSLSIQSSSRTRDWRQFNSNSGSTRSPKPPLSEPGAIYPPVLPPELRAMSLPNNHGDREISMGLGADTEDGMSSAILINEGIRHSPDEMSMCGEQDWNRPFAMQDQVSLATSNAHPTSTQRVMSPMVRDHRIISGSAWTPNPIGSLHHQTQRSDESNNPIGINGNPGYNKHAASDIRSPLLSPNTPENTHNGLHISYTGTKSSFDLSSLSLDAAHKQNKLYISTHQPALVQPIATVSQVTASTKTMTLEEALDWKSKCKSSDRLAPGLNWNLHNRLKGRDHVFLIDDSSSMEPHWPNLVRVFEALSYIVKQSDENGLDLFFSNSNNCEKDCKKTRKLLPIVRAQKQTQKKITTDINFRLSQILEKHKNGLDRKVWYRSKLKPLSLYILTDGVWETNCTAIDPIRNAVLKLHDLRIPSSQIGIQFISFGSDEVGLNRLAYLDDKLDLPKDIVDTEPWDGNVWKMLLGSINDNFDSQNRLKTLAEVHHNVA</sequence>
<keyword evidence="3" id="KW-1185">Reference proteome</keyword>
<dbReference type="PANTHER" id="PTHR34706:SF1">
    <property type="entry name" value="VWFA DOMAIN-CONTAINING PROTEIN"/>
    <property type="match status" value="1"/>
</dbReference>
<accession>A0ABR4PP62</accession>
<proteinExistence type="predicted"/>